<evidence type="ECO:0000313" key="9">
    <source>
        <dbReference type="Proteomes" id="UP000696413"/>
    </source>
</evidence>
<proteinExistence type="predicted"/>
<dbReference type="EMBL" id="JAHBOM010000002">
    <property type="protein sequence ID" value="MBU8821818.1"/>
    <property type="molecule type" value="Genomic_DNA"/>
</dbReference>
<evidence type="ECO:0000256" key="3">
    <source>
        <dbReference type="ARBA" id="ARBA00023125"/>
    </source>
</evidence>
<name>A0ABS6HGL9_MYCGD</name>
<reference evidence="8 9" key="1">
    <citation type="submission" date="2021-05" db="EMBL/GenBank/DDBJ databases">
        <title>Draft Genome Sequences of Clinical Respiratory Isolates of Mycobacterium goodii Recovered in Ireland.</title>
        <authorList>
            <person name="Flanagan P.R."/>
            <person name="Mok S."/>
            <person name="Roycroft E."/>
            <person name="Rogers T.R."/>
            <person name="Fitzgibbon M."/>
        </authorList>
    </citation>
    <scope>NUCLEOTIDE SEQUENCE [LARGE SCALE GENOMIC DNA]</scope>
    <source>
        <strain evidence="8 9">14IE55</strain>
    </source>
</reference>
<dbReference type="PROSITE" id="PS50977">
    <property type="entry name" value="HTH_TETR_2"/>
    <property type="match status" value="1"/>
</dbReference>
<dbReference type="InterPro" id="IPR009057">
    <property type="entry name" value="Homeodomain-like_sf"/>
</dbReference>
<dbReference type="InterPro" id="IPR001647">
    <property type="entry name" value="HTH_TetR"/>
</dbReference>
<dbReference type="PANTHER" id="PTHR30055:SF234">
    <property type="entry name" value="HTH-TYPE TRANSCRIPTIONAL REGULATOR BETI"/>
    <property type="match status" value="1"/>
</dbReference>
<dbReference type="InterPro" id="IPR039538">
    <property type="entry name" value="BetI_C"/>
</dbReference>
<dbReference type="RefSeq" id="WP_083631855.1">
    <property type="nucleotide sequence ID" value="NZ_JAHBOJ010000021.1"/>
</dbReference>
<sequence>MRQTRTARSRPGRPAGGDSVDTRQRVIDAACRCFAQYGYGPATNNQIAEMAGVTAGSVYYHFGTKNKLFEAVCDDVYGKILTRSARAVSGPQSVVGLLRAVLTESMRINHESPELAGFVATAPIDARRHPELTGTFATQAARMIDALTQAVRMGQEAGHIPAELDPVRIAHLVSAIVDGFALAAASADPDDMDGMNELFQSLLLGTGSAPGTDEAGKDTAERSPSRRR</sequence>
<dbReference type="InterPro" id="IPR050109">
    <property type="entry name" value="HTH-type_TetR-like_transc_reg"/>
</dbReference>
<evidence type="ECO:0000256" key="6">
    <source>
        <dbReference type="SAM" id="MobiDB-lite"/>
    </source>
</evidence>
<evidence type="ECO:0000259" key="7">
    <source>
        <dbReference type="PROSITE" id="PS50977"/>
    </source>
</evidence>
<comment type="caution">
    <text evidence="8">The sequence shown here is derived from an EMBL/GenBank/DDBJ whole genome shotgun (WGS) entry which is preliminary data.</text>
</comment>
<keyword evidence="2" id="KW-0805">Transcription regulation</keyword>
<keyword evidence="9" id="KW-1185">Reference proteome</keyword>
<dbReference type="SUPFAM" id="SSF48498">
    <property type="entry name" value="Tetracyclin repressor-like, C-terminal domain"/>
    <property type="match status" value="1"/>
</dbReference>
<dbReference type="InterPro" id="IPR036271">
    <property type="entry name" value="Tet_transcr_reg_TetR-rel_C_sf"/>
</dbReference>
<gene>
    <name evidence="8" type="ORF">KL859_02900</name>
</gene>
<evidence type="ECO:0000256" key="1">
    <source>
        <dbReference type="ARBA" id="ARBA00022491"/>
    </source>
</evidence>
<dbReference type="Pfam" id="PF13977">
    <property type="entry name" value="TetR_C_6"/>
    <property type="match status" value="1"/>
</dbReference>
<keyword evidence="3 5" id="KW-0238">DNA-binding</keyword>
<feature type="domain" description="HTH tetR-type" evidence="7">
    <location>
        <begin position="20"/>
        <end position="80"/>
    </location>
</feature>
<dbReference type="PRINTS" id="PR00455">
    <property type="entry name" value="HTHTETR"/>
</dbReference>
<dbReference type="SUPFAM" id="SSF46689">
    <property type="entry name" value="Homeodomain-like"/>
    <property type="match status" value="1"/>
</dbReference>
<feature type="compositionally biased region" description="Basic residues" evidence="6">
    <location>
        <begin position="1"/>
        <end position="11"/>
    </location>
</feature>
<evidence type="ECO:0000313" key="8">
    <source>
        <dbReference type="EMBL" id="MBU8821818.1"/>
    </source>
</evidence>
<keyword evidence="4" id="KW-0804">Transcription</keyword>
<evidence type="ECO:0000256" key="4">
    <source>
        <dbReference type="ARBA" id="ARBA00023163"/>
    </source>
</evidence>
<dbReference type="PANTHER" id="PTHR30055">
    <property type="entry name" value="HTH-TYPE TRANSCRIPTIONAL REGULATOR RUTR"/>
    <property type="match status" value="1"/>
</dbReference>
<dbReference type="Pfam" id="PF00440">
    <property type="entry name" value="TetR_N"/>
    <property type="match status" value="1"/>
</dbReference>
<evidence type="ECO:0000256" key="5">
    <source>
        <dbReference type="PROSITE-ProRule" id="PRU00335"/>
    </source>
</evidence>
<evidence type="ECO:0000256" key="2">
    <source>
        <dbReference type="ARBA" id="ARBA00023015"/>
    </source>
</evidence>
<organism evidence="8 9">
    <name type="scientific">Mycolicibacterium goodii</name>
    <name type="common">Mycobacterium goodii</name>
    <dbReference type="NCBI Taxonomy" id="134601"/>
    <lineage>
        <taxon>Bacteria</taxon>
        <taxon>Bacillati</taxon>
        <taxon>Actinomycetota</taxon>
        <taxon>Actinomycetes</taxon>
        <taxon>Mycobacteriales</taxon>
        <taxon>Mycobacteriaceae</taxon>
        <taxon>Mycolicibacterium</taxon>
    </lineage>
</organism>
<feature type="region of interest" description="Disordered" evidence="6">
    <location>
        <begin position="203"/>
        <end position="228"/>
    </location>
</feature>
<dbReference type="Gene3D" id="1.10.357.10">
    <property type="entry name" value="Tetracycline Repressor, domain 2"/>
    <property type="match status" value="1"/>
</dbReference>
<feature type="compositionally biased region" description="Basic and acidic residues" evidence="6">
    <location>
        <begin position="214"/>
        <end position="228"/>
    </location>
</feature>
<accession>A0ABS6HGL9</accession>
<feature type="region of interest" description="Disordered" evidence="6">
    <location>
        <begin position="1"/>
        <end position="21"/>
    </location>
</feature>
<dbReference type="Proteomes" id="UP000696413">
    <property type="component" value="Unassembled WGS sequence"/>
</dbReference>
<feature type="DNA-binding region" description="H-T-H motif" evidence="5">
    <location>
        <begin position="43"/>
        <end position="62"/>
    </location>
</feature>
<protein>
    <submittedName>
        <fullName evidence="8">TetR/AcrR family transcriptional regulator</fullName>
    </submittedName>
</protein>
<keyword evidence="1" id="KW-0678">Repressor</keyword>